<dbReference type="KEGG" id="nva:G3M78_08085"/>
<organism evidence="1 2">
    <name type="scientific">Candidatus Nitrohelix vancouverensis</name>
    <dbReference type="NCBI Taxonomy" id="2705534"/>
    <lineage>
        <taxon>Bacteria</taxon>
        <taxon>Pseudomonadati</taxon>
        <taxon>Nitrospinota/Tectimicrobiota group</taxon>
        <taxon>Nitrospinota</taxon>
        <taxon>Nitrospinia</taxon>
        <taxon>Nitrospinales</taxon>
        <taxon>Nitrospinaceae</taxon>
        <taxon>Candidatus Nitrohelix</taxon>
    </lineage>
</organism>
<dbReference type="InterPro" id="IPR036412">
    <property type="entry name" value="HAD-like_sf"/>
</dbReference>
<dbReference type="SUPFAM" id="SSF56784">
    <property type="entry name" value="HAD-like"/>
    <property type="match status" value="1"/>
</dbReference>
<evidence type="ECO:0000313" key="2">
    <source>
        <dbReference type="Proteomes" id="UP000594464"/>
    </source>
</evidence>
<dbReference type="Gene3D" id="3.40.50.1000">
    <property type="entry name" value="HAD superfamily/HAD-like"/>
    <property type="match status" value="1"/>
</dbReference>
<gene>
    <name evidence="1" type="ORF">G3M78_08085</name>
</gene>
<sequence>MTTNATQNSNAVSASREGLTFCKLWRLLSIPFSPRKLSPWFAVDSIAEIDIQRLINDGIQGVLLDADGVLASHRSRVFPEPSLAFVREMMTMGLRVAIYTNADESRFQQFEGVPVVKNVPAKPDRKGFEIAAREYLNVQDFSRVCMVGDNFVTDGGAVEAGMRFVHVKPIAGCEKPIHRWTRRLAYECARLYFPGKFRTRSGLSS</sequence>
<dbReference type="Proteomes" id="UP000594464">
    <property type="component" value="Chromosome"/>
</dbReference>
<dbReference type="GO" id="GO:0016787">
    <property type="term" value="F:hydrolase activity"/>
    <property type="evidence" value="ECO:0007669"/>
    <property type="project" value="UniProtKB-KW"/>
</dbReference>
<dbReference type="EMBL" id="CP048620">
    <property type="protein sequence ID" value="QPJ65350.1"/>
    <property type="molecule type" value="Genomic_DNA"/>
</dbReference>
<dbReference type="InterPro" id="IPR023214">
    <property type="entry name" value="HAD_sf"/>
</dbReference>
<name>A0A7T0C2J6_9BACT</name>
<keyword evidence="1" id="KW-0378">Hydrolase</keyword>
<protein>
    <submittedName>
        <fullName evidence="1">HAD family hydrolase</fullName>
    </submittedName>
</protein>
<evidence type="ECO:0000313" key="1">
    <source>
        <dbReference type="EMBL" id="QPJ65350.1"/>
    </source>
</evidence>
<dbReference type="Pfam" id="PF00702">
    <property type="entry name" value="Hydrolase"/>
    <property type="match status" value="1"/>
</dbReference>
<dbReference type="AlphaFoldDB" id="A0A7T0C2J6"/>
<accession>A0A7T0C2J6</accession>
<proteinExistence type="predicted"/>
<reference evidence="2" key="1">
    <citation type="submission" date="2020-02" db="EMBL/GenBank/DDBJ databases">
        <title>Genomic and physiological characterization of two novel Nitrospinaceae genera.</title>
        <authorList>
            <person name="Mueller A.J."/>
            <person name="Jung M.-Y."/>
            <person name="Strachan C.R."/>
            <person name="Herbold C.W."/>
            <person name="Kirkegaard R.H."/>
            <person name="Daims H."/>
        </authorList>
    </citation>
    <scope>NUCLEOTIDE SEQUENCE [LARGE SCALE GENOMIC DNA]</scope>
</reference>